<name>A0A420ZDW1_UNCK3</name>
<dbReference type="EMBL" id="QMNG01000001">
    <property type="protein sequence ID" value="RLC37883.1"/>
    <property type="molecule type" value="Genomic_DNA"/>
</dbReference>
<evidence type="ECO:0008006" key="4">
    <source>
        <dbReference type="Google" id="ProtNLM"/>
    </source>
</evidence>
<evidence type="ECO:0000256" key="1">
    <source>
        <dbReference type="SAM" id="SignalP"/>
    </source>
</evidence>
<feature type="chain" id="PRO_5019501870" description="DUF4105 domain-containing protein" evidence="1">
    <location>
        <begin position="24"/>
        <end position="202"/>
    </location>
</feature>
<keyword evidence="1" id="KW-0732">Signal</keyword>
<comment type="caution">
    <text evidence="2">The sequence shown here is derived from an EMBL/GenBank/DDBJ whole genome shotgun (WGS) entry which is preliminary data.</text>
</comment>
<feature type="signal peptide" evidence="1">
    <location>
        <begin position="1"/>
        <end position="23"/>
    </location>
</feature>
<dbReference type="AlphaFoldDB" id="A0A420ZDW1"/>
<evidence type="ECO:0000313" key="2">
    <source>
        <dbReference type="EMBL" id="RLC37883.1"/>
    </source>
</evidence>
<dbReference type="Proteomes" id="UP000281261">
    <property type="component" value="Unassembled WGS sequence"/>
</dbReference>
<gene>
    <name evidence="2" type="ORF">DRH29_00510</name>
</gene>
<evidence type="ECO:0000313" key="3">
    <source>
        <dbReference type="Proteomes" id="UP000281261"/>
    </source>
</evidence>
<accession>A0A420ZDW1</accession>
<organism evidence="2 3">
    <name type="scientific">candidate division Kazan bacterium</name>
    <dbReference type="NCBI Taxonomy" id="2202143"/>
    <lineage>
        <taxon>Bacteria</taxon>
        <taxon>Bacteria division Kazan-3B-28</taxon>
    </lineage>
</organism>
<protein>
    <recommendedName>
        <fullName evidence="4">DUF4105 domain-containing protein</fullName>
    </recommendedName>
</protein>
<proteinExistence type="predicted"/>
<sequence>MRRILKLLLTVFLVLMATSVVSGANLTSSRDARWTTEYRGSELYVKVQYIKVILPDSSRLSDLIEERASVCRKEWRVTLGLNPCYDSEKGGISFHKPEGFLFGVVWPTESDYPYLVSPHLYSLARSQEEDPWLLTLEAFVRRFDEGRKELLPIAEEWLASGDPDTMICGEILKRISETEVFGYMVDFASCPVAEITVPASTQ</sequence>
<reference evidence="2 3" key="1">
    <citation type="submission" date="2018-06" db="EMBL/GenBank/DDBJ databases">
        <title>Extensive metabolic versatility and redundancy in microbially diverse, dynamic hydrothermal sediments.</title>
        <authorList>
            <person name="Dombrowski N."/>
            <person name="Teske A."/>
            <person name="Baker B.J."/>
        </authorList>
    </citation>
    <scope>NUCLEOTIDE SEQUENCE [LARGE SCALE GENOMIC DNA]</scope>
    <source>
        <strain evidence="2">B79_G16</strain>
    </source>
</reference>